<keyword evidence="3 4" id="KW-0804">Transcription</keyword>
<dbReference type="PANTHER" id="PTHR38465">
    <property type="entry name" value="HTH-TYPE TRANSCRIPTIONAL REGULATOR MJ1563-RELATED"/>
    <property type="match status" value="1"/>
</dbReference>
<reference evidence="5 6" key="1">
    <citation type="submission" date="2021-01" db="EMBL/GenBank/DDBJ databases">
        <title>FDA dAtabase for Regulatory Grade micrObial Sequences (FDA-ARGOS): Supporting development and validation of Infectious Disease Dx tests.</title>
        <authorList>
            <person name="Nelson B."/>
            <person name="Plummer A."/>
            <person name="Tallon L."/>
            <person name="Sadzewicz L."/>
            <person name="Zhao X."/>
            <person name="Boylan J."/>
            <person name="Ott S."/>
            <person name="Bowen H."/>
            <person name="Vavikolanu K."/>
            <person name="Mehta A."/>
            <person name="Aluvathingal J."/>
            <person name="Nadendla S."/>
            <person name="Myers T."/>
            <person name="Yan Y."/>
            <person name="Sichtig H."/>
        </authorList>
    </citation>
    <scope>NUCLEOTIDE SEQUENCE [LARGE SCALE GENOMIC DNA]</scope>
    <source>
        <strain evidence="5 6">FDAARGOS_1161</strain>
    </source>
</reference>
<dbReference type="Gene3D" id="1.10.10.10">
    <property type="entry name" value="Winged helix-like DNA-binding domain superfamily/Winged helix DNA-binding domain"/>
    <property type="match status" value="1"/>
</dbReference>
<proteinExistence type="inferred from homology"/>
<evidence type="ECO:0000256" key="3">
    <source>
        <dbReference type="ARBA" id="ARBA00023163"/>
    </source>
</evidence>
<dbReference type="KEGG" id="ppsr:I6J18_04095"/>
<dbReference type="InterPro" id="IPR026282">
    <property type="entry name" value="MJ1563"/>
</dbReference>
<dbReference type="Proteomes" id="UP000595254">
    <property type="component" value="Chromosome"/>
</dbReference>
<organism evidence="5 6">
    <name type="scientific">Peribacillus psychrosaccharolyticus</name>
    <name type="common">Bacillus psychrosaccharolyticus</name>
    <dbReference type="NCBI Taxonomy" id="1407"/>
    <lineage>
        <taxon>Bacteria</taxon>
        <taxon>Bacillati</taxon>
        <taxon>Bacillota</taxon>
        <taxon>Bacilli</taxon>
        <taxon>Bacillales</taxon>
        <taxon>Bacillaceae</taxon>
        <taxon>Peribacillus</taxon>
    </lineage>
</organism>
<dbReference type="SUPFAM" id="SSF46785">
    <property type="entry name" value="Winged helix' DNA-binding domain"/>
    <property type="match status" value="1"/>
</dbReference>
<dbReference type="InterPro" id="IPR036388">
    <property type="entry name" value="WH-like_DNA-bd_sf"/>
</dbReference>
<protein>
    <recommendedName>
        <fullName evidence="4">HTH-type transcriptional regulator</fullName>
    </recommendedName>
</protein>
<keyword evidence="1 4" id="KW-0805">Transcription regulation</keyword>
<evidence type="ECO:0000313" key="6">
    <source>
        <dbReference type="Proteomes" id="UP000595254"/>
    </source>
</evidence>
<dbReference type="InterPro" id="IPR052362">
    <property type="entry name" value="HTH-GbsR_regulator"/>
</dbReference>
<dbReference type="InterPro" id="IPR036390">
    <property type="entry name" value="WH_DNA-bd_sf"/>
</dbReference>
<name>A0A974NRK0_PERPY</name>
<dbReference type="PIRSF" id="PIRSF006707">
    <property type="entry name" value="MJ1563"/>
    <property type="match status" value="1"/>
</dbReference>
<evidence type="ECO:0000256" key="1">
    <source>
        <dbReference type="ARBA" id="ARBA00023015"/>
    </source>
</evidence>
<keyword evidence="6" id="KW-1185">Reference proteome</keyword>
<evidence type="ECO:0000256" key="2">
    <source>
        <dbReference type="ARBA" id="ARBA00023125"/>
    </source>
</evidence>
<keyword evidence="2 4" id="KW-0238">DNA-binding</keyword>
<evidence type="ECO:0000313" key="5">
    <source>
        <dbReference type="EMBL" id="QQT02527.1"/>
    </source>
</evidence>
<dbReference type="AlphaFoldDB" id="A0A974NRK0"/>
<dbReference type="GO" id="GO:0003677">
    <property type="term" value="F:DNA binding"/>
    <property type="evidence" value="ECO:0007669"/>
    <property type="project" value="UniProtKB-UniRule"/>
</dbReference>
<dbReference type="GO" id="GO:0003700">
    <property type="term" value="F:DNA-binding transcription factor activity"/>
    <property type="evidence" value="ECO:0007669"/>
    <property type="project" value="InterPro"/>
</dbReference>
<evidence type="ECO:0000256" key="4">
    <source>
        <dbReference type="PIRNR" id="PIRNR006707"/>
    </source>
</evidence>
<accession>A0A974NRK0</accession>
<comment type="similarity">
    <text evidence="4">Belongs to the GbsR family.</text>
</comment>
<dbReference type="PANTHER" id="PTHR38465:SF1">
    <property type="entry name" value="HTH-TYPE TRANSCRIPTIONAL REGULATOR MJ1563-RELATED"/>
    <property type="match status" value="1"/>
</dbReference>
<dbReference type="EMBL" id="CP068053">
    <property type="protein sequence ID" value="QQT02527.1"/>
    <property type="molecule type" value="Genomic_DNA"/>
</dbReference>
<gene>
    <name evidence="5" type="ORF">I6J18_04095</name>
</gene>
<sequence>MMKIEQHFIEQSADNMEVYGLSVTVGRVLGIIQMKQMPMTLNELSDATGMSKTRMSQVVREMLELNVADKVFIKGSRQDVYNVEPDHYQNFISLFCVTWGRMVRKSRIAEKRMYQELIKMIEQGELTEEELTKVQHYAAQSKKLLAYYEWLSRLIEFFDSDEIFTHIPKIEKDKSK</sequence>
<dbReference type="RefSeq" id="WP_040375609.1">
    <property type="nucleotide sequence ID" value="NZ_CP068053.1"/>
</dbReference>